<sequence>MSKVTTQQIADWKKQHGDIFEINFQDDKTGYLRKPNRKELSYAMTKVQSNPLGFAEVIMQNCWLGGDEEIRTDDAYFLGASGQLDSLMEVKAAELKKL</sequence>
<accession>A0ABP8B5S7</accession>
<dbReference type="Proteomes" id="UP001501772">
    <property type="component" value="Unassembled WGS sequence"/>
</dbReference>
<dbReference type="EMBL" id="BAABBY010000002">
    <property type="protein sequence ID" value="GAA4198646.1"/>
    <property type="molecule type" value="Genomic_DNA"/>
</dbReference>
<gene>
    <name evidence="1" type="ORF">GCM10022289_07700</name>
</gene>
<comment type="caution">
    <text evidence="1">The sequence shown here is derived from an EMBL/GenBank/DDBJ whole genome shotgun (WGS) entry which is preliminary data.</text>
</comment>
<evidence type="ECO:0008006" key="3">
    <source>
        <dbReference type="Google" id="ProtNLM"/>
    </source>
</evidence>
<proteinExistence type="predicted"/>
<name>A0ABP8B5S7_9SPHI</name>
<reference evidence="2" key="1">
    <citation type="journal article" date="2019" name="Int. J. Syst. Evol. Microbiol.">
        <title>The Global Catalogue of Microorganisms (GCM) 10K type strain sequencing project: providing services to taxonomists for standard genome sequencing and annotation.</title>
        <authorList>
            <consortium name="The Broad Institute Genomics Platform"/>
            <consortium name="The Broad Institute Genome Sequencing Center for Infectious Disease"/>
            <person name="Wu L."/>
            <person name="Ma J."/>
        </authorList>
    </citation>
    <scope>NUCLEOTIDE SEQUENCE [LARGE SCALE GENOMIC DNA]</scope>
    <source>
        <strain evidence="2">JCM 17626</strain>
    </source>
</reference>
<evidence type="ECO:0000313" key="2">
    <source>
        <dbReference type="Proteomes" id="UP001501772"/>
    </source>
</evidence>
<dbReference type="RefSeq" id="WP_344849641.1">
    <property type="nucleotide sequence ID" value="NZ_BAABBY010000002.1"/>
</dbReference>
<organism evidence="1 2">
    <name type="scientific">Pedobacter jeongneungensis</name>
    <dbReference type="NCBI Taxonomy" id="947309"/>
    <lineage>
        <taxon>Bacteria</taxon>
        <taxon>Pseudomonadati</taxon>
        <taxon>Bacteroidota</taxon>
        <taxon>Sphingobacteriia</taxon>
        <taxon>Sphingobacteriales</taxon>
        <taxon>Sphingobacteriaceae</taxon>
        <taxon>Pedobacter</taxon>
    </lineage>
</organism>
<protein>
    <recommendedName>
        <fullName evidence="3">Phage ABA sandwich domain-containing protein</fullName>
    </recommendedName>
</protein>
<keyword evidence="2" id="KW-1185">Reference proteome</keyword>
<evidence type="ECO:0000313" key="1">
    <source>
        <dbReference type="EMBL" id="GAA4198646.1"/>
    </source>
</evidence>
<dbReference type="Gene3D" id="3.30.2220.10">
    <property type="entry name" value="rbstp2171"/>
    <property type="match status" value="1"/>
</dbReference>